<proteinExistence type="inferred from homology"/>
<comment type="function">
    <text evidence="1">Exerts its effect at some terminal stage of cytochrome c oxidase synthesis, probably by being involved in the insertion of the copper B into subunit I.</text>
</comment>
<dbReference type="GO" id="GO:0005886">
    <property type="term" value="C:plasma membrane"/>
    <property type="evidence" value="ECO:0007669"/>
    <property type="project" value="UniProtKB-SubCell"/>
</dbReference>
<organism evidence="11 12">
    <name type="scientific">Thiohalophilus thiocyanatoxydans</name>
    <dbReference type="NCBI Taxonomy" id="381308"/>
    <lineage>
        <taxon>Bacteria</taxon>
        <taxon>Pseudomonadati</taxon>
        <taxon>Pseudomonadota</taxon>
        <taxon>Gammaproteobacteria</taxon>
        <taxon>Thiohalomonadales</taxon>
        <taxon>Thiohalophilaceae</taxon>
        <taxon>Thiohalophilus</taxon>
    </lineage>
</organism>
<feature type="transmembrane region" description="Helical" evidence="10">
    <location>
        <begin position="14"/>
        <end position="36"/>
    </location>
</feature>
<dbReference type="OrthoDB" id="9804841at2"/>
<dbReference type="GO" id="GO:0005507">
    <property type="term" value="F:copper ion binding"/>
    <property type="evidence" value="ECO:0007669"/>
    <property type="project" value="InterPro"/>
</dbReference>
<comment type="subcellular location">
    <subcellularLocation>
        <location evidence="2">Cell inner membrane</location>
        <topology evidence="2">Single-pass type II membrane protein</topology>
        <orientation evidence="2">Periplasmic side</orientation>
    </subcellularLocation>
</comment>
<evidence type="ECO:0000256" key="8">
    <source>
        <dbReference type="ARBA" id="ARBA00023008"/>
    </source>
</evidence>
<evidence type="ECO:0000256" key="10">
    <source>
        <dbReference type="SAM" id="Phobius"/>
    </source>
</evidence>
<gene>
    <name evidence="11" type="ORF">EDC23_0460</name>
</gene>
<dbReference type="InterPro" id="IPR023471">
    <property type="entry name" value="CtaG/Cox11_dom_sf"/>
</dbReference>
<evidence type="ECO:0000256" key="5">
    <source>
        <dbReference type="ARBA" id="ARBA00022692"/>
    </source>
</evidence>
<evidence type="ECO:0000256" key="3">
    <source>
        <dbReference type="ARBA" id="ARBA00009620"/>
    </source>
</evidence>
<evidence type="ECO:0000313" key="12">
    <source>
        <dbReference type="Proteomes" id="UP000294914"/>
    </source>
</evidence>
<accession>A0A4R8ITW8</accession>
<comment type="caution">
    <text evidence="11">The sequence shown here is derived from an EMBL/GenBank/DDBJ whole genome shotgun (WGS) entry which is preliminary data.</text>
</comment>
<evidence type="ECO:0000256" key="2">
    <source>
        <dbReference type="ARBA" id="ARBA00004382"/>
    </source>
</evidence>
<comment type="similarity">
    <text evidence="3">Belongs to the COX11/CtaG family.</text>
</comment>
<keyword evidence="5 10" id="KW-0812">Transmembrane</keyword>
<dbReference type="EMBL" id="SOQX01000001">
    <property type="protein sequence ID" value="TDY04088.1"/>
    <property type="molecule type" value="Genomic_DNA"/>
</dbReference>
<dbReference type="NCBIfam" id="NF003465">
    <property type="entry name" value="PRK05089.1"/>
    <property type="match status" value="1"/>
</dbReference>
<keyword evidence="8" id="KW-0186">Copper</keyword>
<reference evidence="11 12" key="1">
    <citation type="submission" date="2019-03" db="EMBL/GenBank/DDBJ databases">
        <title>Genomic Encyclopedia of Type Strains, Phase IV (KMG-IV): sequencing the most valuable type-strain genomes for metagenomic binning, comparative biology and taxonomic classification.</title>
        <authorList>
            <person name="Goeker M."/>
        </authorList>
    </citation>
    <scope>NUCLEOTIDE SEQUENCE [LARGE SCALE GENOMIC DNA]</scope>
    <source>
        <strain evidence="11 12">DSM 16326</strain>
    </source>
</reference>
<evidence type="ECO:0000256" key="9">
    <source>
        <dbReference type="ARBA" id="ARBA00023136"/>
    </source>
</evidence>
<dbReference type="AlphaFoldDB" id="A0A4R8ITW8"/>
<dbReference type="RefSeq" id="WP_134080689.1">
    <property type="nucleotide sequence ID" value="NZ_SOQX01000001.1"/>
</dbReference>
<dbReference type="SUPFAM" id="SSF110111">
    <property type="entry name" value="Ctag/Cox11"/>
    <property type="match status" value="1"/>
</dbReference>
<protein>
    <recommendedName>
        <fullName evidence="4">Cytochrome c oxidase assembly protein CtaG</fullName>
    </recommendedName>
</protein>
<evidence type="ECO:0000313" key="11">
    <source>
        <dbReference type="EMBL" id="TDY04088.1"/>
    </source>
</evidence>
<dbReference type="Proteomes" id="UP000294914">
    <property type="component" value="Unassembled WGS sequence"/>
</dbReference>
<dbReference type="PANTHER" id="PTHR21320">
    <property type="entry name" value="CYTOCHROME C OXIDASE ASSEMBLY PROTEIN COX11-RELATED"/>
    <property type="match status" value="1"/>
</dbReference>
<sequence length="213" mass="23730">MAEDKKSAISHGKLVGKLTVVVFAMFGFGFALVPMYDMICDAFGLNGRFVEIEQGTFGAEQGQIKGQQLATRRDINRTITVQFTATLNQSMAWEFEPLTRSMELHPGEIKQVKYLAHNKTGKKVVAQAVPSVAPGQATKYFTKMECFCFDQQTFEPGETKEMQLVFVVDPDLPRNVNTITLGYTFFDTDRKAGLESDEKIIMAAAESSKAYLN</sequence>
<dbReference type="Pfam" id="PF04442">
    <property type="entry name" value="CtaG_Cox11"/>
    <property type="match status" value="1"/>
</dbReference>
<name>A0A4R8ITW8_9GAMM</name>
<dbReference type="PANTHER" id="PTHR21320:SF3">
    <property type="entry name" value="CYTOCHROME C OXIDASE ASSEMBLY PROTEIN COX11, MITOCHONDRIAL-RELATED"/>
    <property type="match status" value="1"/>
</dbReference>
<evidence type="ECO:0000256" key="7">
    <source>
        <dbReference type="ARBA" id="ARBA00022989"/>
    </source>
</evidence>
<evidence type="ECO:0000256" key="1">
    <source>
        <dbReference type="ARBA" id="ARBA00004007"/>
    </source>
</evidence>
<dbReference type="InterPro" id="IPR007533">
    <property type="entry name" value="Cyt_c_oxidase_assmbl_CtaG"/>
</dbReference>
<keyword evidence="12" id="KW-1185">Reference proteome</keyword>
<keyword evidence="7 10" id="KW-1133">Transmembrane helix</keyword>
<evidence type="ECO:0000256" key="6">
    <source>
        <dbReference type="ARBA" id="ARBA00022968"/>
    </source>
</evidence>
<dbReference type="Gene3D" id="2.60.370.10">
    <property type="entry name" value="Ctag/Cox11"/>
    <property type="match status" value="1"/>
</dbReference>
<evidence type="ECO:0000256" key="4">
    <source>
        <dbReference type="ARBA" id="ARBA00015384"/>
    </source>
</evidence>
<dbReference type="PIRSF" id="PIRSF005413">
    <property type="entry name" value="COX11"/>
    <property type="match status" value="1"/>
</dbReference>
<keyword evidence="9 10" id="KW-0472">Membrane</keyword>
<keyword evidence="6" id="KW-0735">Signal-anchor</keyword>